<name>A0A553PAN1_TIGCA</name>
<dbReference type="Gene3D" id="3.30.1490.20">
    <property type="entry name" value="ATP-grasp fold, A domain"/>
    <property type="match status" value="1"/>
</dbReference>
<dbReference type="InterPro" id="IPR001604">
    <property type="entry name" value="Endo_G_ENPP1-like_dom"/>
</dbReference>
<evidence type="ECO:0000259" key="7">
    <source>
        <dbReference type="PROSITE" id="PS50975"/>
    </source>
</evidence>
<dbReference type="Pfam" id="PF02750">
    <property type="entry name" value="Synapsin_C"/>
    <property type="match status" value="1"/>
</dbReference>
<dbReference type="FunFam" id="3.40.570.10:FF:000007">
    <property type="entry name" value="Alkaline nuclease"/>
    <property type="match status" value="1"/>
</dbReference>
<reference evidence="8 9" key="1">
    <citation type="journal article" date="2018" name="Nat. Ecol. Evol.">
        <title>Genomic signatures of mitonuclear coevolution across populations of Tigriopus californicus.</title>
        <authorList>
            <person name="Barreto F.S."/>
            <person name="Watson E.T."/>
            <person name="Lima T.G."/>
            <person name="Willett C.S."/>
            <person name="Edmands S."/>
            <person name="Li W."/>
            <person name="Burton R.S."/>
        </authorList>
    </citation>
    <scope>NUCLEOTIDE SEQUENCE [LARGE SCALE GENOMIC DNA]</scope>
    <source>
        <strain evidence="8 9">San Diego</strain>
    </source>
</reference>
<evidence type="ECO:0000256" key="1">
    <source>
        <dbReference type="ARBA" id="ARBA00008243"/>
    </source>
</evidence>
<keyword evidence="5" id="KW-0067">ATP-binding</keyword>
<feature type="region of interest" description="Disordered" evidence="6">
    <location>
        <begin position="379"/>
        <end position="492"/>
    </location>
</feature>
<evidence type="ECO:0000256" key="6">
    <source>
        <dbReference type="SAM" id="MobiDB-lite"/>
    </source>
</evidence>
<keyword evidence="3" id="KW-0770">Synapse</keyword>
<dbReference type="PRINTS" id="PR01368">
    <property type="entry name" value="SYNAPSIN"/>
</dbReference>
<keyword evidence="2" id="KW-0597">Phosphoprotein</keyword>
<organism evidence="8 9">
    <name type="scientific">Tigriopus californicus</name>
    <name type="common">Marine copepod</name>
    <dbReference type="NCBI Taxonomy" id="6832"/>
    <lineage>
        <taxon>Eukaryota</taxon>
        <taxon>Metazoa</taxon>
        <taxon>Ecdysozoa</taxon>
        <taxon>Arthropoda</taxon>
        <taxon>Crustacea</taxon>
        <taxon>Multicrustacea</taxon>
        <taxon>Hexanauplia</taxon>
        <taxon>Copepoda</taxon>
        <taxon>Harpacticoida</taxon>
        <taxon>Harpacticidae</taxon>
        <taxon>Tigriopus</taxon>
    </lineage>
</organism>
<dbReference type="PANTHER" id="PTHR10841:SF17">
    <property type="entry name" value="SYNAPSIN"/>
    <property type="match status" value="1"/>
</dbReference>
<dbReference type="InterPro" id="IPR020898">
    <property type="entry name" value="Synapsin_ATP-bd_dom"/>
</dbReference>
<keyword evidence="5" id="KW-0547">Nucleotide-binding</keyword>
<dbReference type="SUPFAM" id="SSF52440">
    <property type="entry name" value="PreATP-grasp domain"/>
    <property type="match status" value="1"/>
</dbReference>
<feature type="compositionally biased region" description="Basic and acidic residues" evidence="6">
    <location>
        <begin position="468"/>
        <end position="482"/>
    </location>
</feature>
<dbReference type="Gene3D" id="3.40.570.10">
    <property type="entry name" value="Extracellular Endonuclease, subunit A"/>
    <property type="match status" value="2"/>
</dbReference>
<keyword evidence="9" id="KW-1185">Reference proteome</keyword>
<evidence type="ECO:0000256" key="4">
    <source>
        <dbReference type="ARBA" id="ARBA00034103"/>
    </source>
</evidence>
<feature type="domain" description="ATP-grasp" evidence="7">
    <location>
        <begin position="191"/>
        <end position="373"/>
    </location>
</feature>
<dbReference type="Pfam" id="PF02078">
    <property type="entry name" value="Synapsin"/>
    <property type="match status" value="1"/>
</dbReference>
<dbReference type="STRING" id="6832.A0A553PAN1"/>
<feature type="compositionally biased region" description="Polar residues" evidence="6">
    <location>
        <begin position="428"/>
        <end position="442"/>
    </location>
</feature>
<evidence type="ECO:0000313" key="9">
    <source>
        <dbReference type="Proteomes" id="UP000318571"/>
    </source>
</evidence>
<dbReference type="PROSITE" id="PS50975">
    <property type="entry name" value="ATP_GRASP"/>
    <property type="match status" value="1"/>
</dbReference>
<dbReference type="GO" id="GO:0007269">
    <property type="term" value="P:neurotransmitter secretion"/>
    <property type="evidence" value="ECO:0007669"/>
    <property type="project" value="InterPro"/>
</dbReference>
<proteinExistence type="inferred from homology"/>
<dbReference type="GO" id="GO:0005524">
    <property type="term" value="F:ATP binding"/>
    <property type="evidence" value="ECO:0007669"/>
    <property type="project" value="UniProtKB-UniRule"/>
</dbReference>
<comment type="similarity">
    <text evidence="1">Belongs to the synapsin family.</text>
</comment>
<evidence type="ECO:0000313" key="8">
    <source>
        <dbReference type="EMBL" id="TRY74742.1"/>
    </source>
</evidence>
<dbReference type="InterPro" id="IPR013815">
    <property type="entry name" value="ATP_grasp_subdomain_1"/>
</dbReference>
<dbReference type="InterPro" id="IPR016185">
    <property type="entry name" value="PreATP-grasp_dom_sf"/>
</dbReference>
<dbReference type="GO" id="GO:0046872">
    <property type="term" value="F:metal ion binding"/>
    <property type="evidence" value="ECO:0007669"/>
    <property type="project" value="InterPro"/>
</dbReference>
<comment type="subcellular location">
    <subcellularLocation>
        <location evidence="4">Synapse</location>
    </subcellularLocation>
</comment>
<dbReference type="FunFam" id="3.40.50.20:FF:000008">
    <property type="entry name" value="Synapsin III"/>
    <property type="match status" value="1"/>
</dbReference>
<dbReference type="InterPro" id="IPR001359">
    <property type="entry name" value="Synapsin"/>
</dbReference>
<dbReference type="GO" id="GO:0003676">
    <property type="term" value="F:nucleic acid binding"/>
    <property type="evidence" value="ECO:0007669"/>
    <property type="project" value="InterPro"/>
</dbReference>
<dbReference type="Gene3D" id="3.30.470.20">
    <property type="entry name" value="ATP-grasp fold, B domain"/>
    <property type="match status" value="1"/>
</dbReference>
<dbReference type="FunFam" id="3.30.470.20:FF:000059">
    <property type="entry name" value="Synapsin-3"/>
    <property type="match status" value="1"/>
</dbReference>
<feature type="region of interest" description="Disordered" evidence="6">
    <location>
        <begin position="1"/>
        <end position="30"/>
    </location>
</feature>
<dbReference type="Gene3D" id="3.40.50.20">
    <property type="match status" value="1"/>
</dbReference>
<dbReference type="PANTHER" id="PTHR10841">
    <property type="entry name" value="SYNAPSIN"/>
    <property type="match status" value="1"/>
</dbReference>
<accession>A0A553PAN1</accession>
<dbReference type="InterPro" id="IPR044925">
    <property type="entry name" value="His-Me_finger_sf"/>
</dbReference>
<gene>
    <name evidence="8" type="ORF">TCAL_07037</name>
</gene>
<sequence length="1280" mass="141566">MQPGTTGSQGGRPGPPGSKTISAPTSPMKDKRAGFFGKVSSFSQVVSAKVEQAKDAAGSIRVPGMNKDRCFTLLVIDDANTDWSKYFRGRRIQTDFDIRVEQAEFSELSVNAGSENGSMASIIMQKTGNKVVRSFKPDFLLIRQNLRDANEDYRNLVLGFKYSDIPSINSLDSIYNFQDKPWVFAHMLKVQNKLGKENFPLIDQTYFPNHKEMASAGLTIRYPCVLKIGHAHSGVGKSRIDNATQFQDMTSVIAVSDKYCTVEPYIDAKFDLHVQKIGSNYKALMRKSLSGNWKTNMGQSILEEIDVTDRYKSWIDALSEMFGGLAICSLEAVVAKDGKEFIIEVNDSATSLLGESQEEDRKNIAELVIKAMDEQCKAPLPPVSGAVPPPVARTTSRSSISRSSIGSSTQDSGLGSSVAAAPPAREVTASTSGRHSAATATTEVRKRHDSQASESSTVSGVSSASSTLKKEAKQEGPPREAAEGVPGGENEDTMKNLRKTIFLGLITFHILAIVAINANDNCTINLDTGSSGVAPLIVQNKKFLYPQKLNDNNQRTIDIADGSKVEYICQSSPDTPSTIRDGLPVLNLTCSDRRFLTEAGSGTYVYTLECSNAQVPKIIRTPHVFCSKEGADGRTTDLSYLTLVQIGWEVHGQFKEQIRLCVDELLYATLWTTHEIFGSSINLRDTSPERPQFQRDTPGDSRLFARFPTQTTLVLSYTRSKQIEAITTILGKNLNVNGDPLIEEGFRTSLYLARGHLSPDADFVYDAEQDATYYFVNAAPQFQAFNNGNWKACEGAIRSYAESEQSTVRVFTGTFGILKYKGSTGKLKPLYLYPNDGNKWIPVPEYYWKVIHNPETNEAIAFVGYNNPHAKMAPEKMCKNQCSKLSWADWNMDNLYSGYMYCCQLEELRESISYLPDLRDANGVWPDLLSDYVAPVIEYVPPGTCVYDLNNRTGSIAPLVIQNGDFLYPLRENDRGHRLVYVYPDQEITLTCHGSVIKGYDLESLTLPCSQTQLLAFGQAINIHALSCAAKNEPTIKKTSNIQCATESINGRSIAANDLEAYSKRSQVTQLTTMLGSSFTLDNSEPIIDESSSSTTYFAKGHLSPDAAFVYDAQQDATYYFMNVAPQFQTFNNGNWKAMEGAVRDYAISAKATIDVYTGTYGHLFYNKKLNTGSSKRTYINLMDVGSNSYLPIPKYFWKVIHNPLTSEAVAFVGVNDAHLTSKPSRICSNVCDQIAWADWDMDNLESGYMYCCTVEDLKTTVDYVPDLSKATGSWPNLMH</sequence>
<dbReference type="InterPro" id="IPR011761">
    <property type="entry name" value="ATP-grasp"/>
</dbReference>
<evidence type="ECO:0000256" key="2">
    <source>
        <dbReference type="ARBA" id="ARBA00022553"/>
    </source>
</evidence>
<protein>
    <recommendedName>
        <fullName evidence="7">ATP-grasp domain-containing protein</fullName>
    </recommendedName>
</protein>
<dbReference type="InterPro" id="IPR020897">
    <property type="entry name" value="Synapsin_pre-ATP-grasp_dom"/>
</dbReference>
<dbReference type="Proteomes" id="UP000318571">
    <property type="component" value="Chromosome 2"/>
</dbReference>
<dbReference type="SMART" id="SM00892">
    <property type="entry name" value="Endonuclease_NS"/>
    <property type="match status" value="2"/>
</dbReference>
<dbReference type="GO" id="GO:0030672">
    <property type="term" value="C:synaptic vesicle membrane"/>
    <property type="evidence" value="ECO:0007669"/>
    <property type="project" value="TreeGrafter"/>
</dbReference>
<evidence type="ECO:0000256" key="3">
    <source>
        <dbReference type="ARBA" id="ARBA00023018"/>
    </source>
</evidence>
<dbReference type="EMBL" id="VCGU01000005">
    <property type="protein sequence ID" value="TRY74742.1"/>
    <property type="molecule type" value="Genomic_DNA"/>
</dbReference>
<dbReference type="AlphaFoldDB" id="A0A553PAN1"/>
<evidence type="ECO:0000256" key="5">
    <source>
        <dbReference type="PROSITE-ProRule" id="PRU00409"/>
    </source>
</evidence>
<dbReference type="GO" id="GO:0016787">
    <property type="term" value="F:hydrolase activity"/>
    <property type="evidence" value="ECO:0007669"/>
    <property type="project" value="InterPro"/>
</dbReference>
<feature type="compositionally biased region" description="Low complexity" evidence="6">
    <location>
        <begin position="392"/>
        <end position="409"/>
    </location>
</feature>
<feature type="compositionally biased region" description="Low complexity" evidence="6">
    <location>
        <begin position="452"/>
        <end position="467"/>
    </location>
</feature>
<dbReference type="SMART" id="SM00477">
    <property type="entry name" value="NUC"/>
    <property type="match status" value="1"/>
</dbReference>
<comment type="caution">
    <text evidence="8">The sequence shown here is derived from an EMBL/GenBank/DDBJ whole genome shotgun (WGS) entry which is preliminary data.</text>
</comment>
<feature type="compositionally biased region" description="Pro residues" evidence="6">
    <location>
        <begin position="379"/>
        <end position="391"/>
    </location>
</feature>
<dbReference type="Pfam" id="PF01223">
    <property type="entry name" value="Endonuclease_NS"/>
    <property type="match status" value="2"/>
</dbReference>
<dbReference type="SUPFAM" id="SSF56059">
    <property type="entry name" value="Glutathione synthetase ATP-binding domain-like"/>
    <property type="match status" value="1"/>
</dbReference>
<dbReference type="SUPFAM" id="SSF54060">
    <property type="entry name" value="His-Me finger endonucleases"/>
    <property type="match status" value="2"/>
</dbReference>
<dbReference type="InterPro" id="IPR020821">
    <property type="entry name" value="ENPP1-3/EXOG-like_nuc-like"/>
</dbReference>
<dbReference type="InterPro" id="IPR044929">
    <property type="entry name" value="DNA/RNA_non-sp_Endonuclease_sf"/>
</dbReference>